<accession>A0AAJ4W453</accession>
<sequence length="98" mass="11687">MHFRPNNNLLNPYRMIQFPNQNILKAIANYANDKTSIDQNEIALLLKQKFQIKLTPIGYRTFIRQTYSYLRETKSHKHATEFKLKIISKSLYSRNNLL</sequence>
<dbReference type="AlphaFoldDB" id="A0AAJ4W453"/>
<keyword evidence="2" id="KW-1185">Reference proteome</keyword>
<comment type="caution">
    <text evidence="1">The sequence shown here is derived from an EMBL/GenBank/DDBJ whole genome shotgun (WGS) entry which is preliminary data.</text>
</comment>
<organism evidence="1 2">
    <name type="scientific">Myroides profundi</name>
    <dbReference type="NCBI Taxonomy" id="480520"/>
    <lineage>
        <taxon>Bacteria</taxon>
        <taxon>Pseudomonadati</taxon>
        <taxon>Bacteroidota</taxon>
        <taxon>Flavobacteriia</taxon>
        <taxon>Flavobacteriales</taxon>
        <taxon>Flavobacteriaceae</taxon>
        <taxon>Myroides</taxon>
    </lineage>
</organism>
<dbReference type="EMBL" id="FOFY01000007">
    <property type="protein sequence ID" value="SEQ93671.1"/>
    <property type="molecule type" value="Genomic_DNA"/>
</dbReference>
<evidence type="ECO:0000313" key="1">
    <source>
        <dbReference type="EMBL" id="SEQ93671.1"/>
    </source>
</evidence>
<proteinExistence type="predicted"/>
<name>A0AAJ4W453_MYRPR</name>
<protein>
    <submittedName>
        <fullName evidence="1">Uncharacterized protein</fullName>
    </submittedName>
</protein>
<reference evidence="1 2" key="1">
    <citation type="submission" date="2016-10" db="EMBL/GenBank/DDBJ databases">
        <authorList>
            <person name="Varghese N."/>
            <person name="Submissions S."/>
        </authorList>
    </citation>
    <scope>NUCLEOTIDE SEQUENCE [LARGE SCALE GENOMIC DNA]</scope>
    <source>
        <strain evidence="2">DSM 19823 / KCTC 23066 / CCTCC M 208030 / D25</strain>
    </source>
</reference>
<dbReference type="Proteomes" id="UP000183496">
    <property type="component" value="Unassembled WGS sequence"/>
</dbReference>
<evidence type="ECO:0000313" key="2">
    <source>
        <dbReference type="Proteomes" id="UP000183496"/>
    </source>
</evidence>
<gene>
    <name evidence="1" type="ORF">SAMN04488089_107161</name>
</gene>